<keyword evidence="2" id="KW-0732">Signal</keyword>
<feature type="chain" id="PRO_5046106020" evidence="2">
    <location>
        <begin position="16"/>
        <end position="753"/>
    </location>
</feature>
<reference evidence="3 4" key="1">
    <citation type="submission" date="2023-04" db="EMBL/GenBank/DDBJ databases">
        <title>Genome of Basidiobolus ranarum AG-B5.</title>
        <authorList>
            <person name="Stajich J.E."/>
            <person name="Carter-House D."/>
            <person name="Gryganskyi A."/>
        </authorList>
    </citation>
    <scope>NUCLEOTIDE SEQUENCE [LARGE SCALE GENOMIC DNA]</scope>
    <source>
        <strain evidence="3 4">AG-B5</strain>
    </source>
</reference>
<evidence type="ECO:0000256" key="1">
    <source>
        <dbReference type="SAM" id="MobiDB-lite"/>
    </source>
</evidence>
<organism evidence="3 4">
    <name type="scientific">Basidiobolus ranarum</name>
    <dbReference type="NCBI Taxonomy" id="34480"/>
    <lineage>
        <taxon>Eukaryota</taxon>
        <taxon>Fungi</taxon>
        <taxon>Fungi incertae sedis</taxon>
        <taxon>Zoopagomycota</taxon>
        <taxon>Entomophthoromycotina</taxon>
        <taxon>Basidiobolomycetes</taxon>
        <taxon>Basidiobolales</taxon>
        <taxon>Basidiobolaceae</taxon>
        <taxon>Basidiobolus</taxon>
    </lineage>
</organism>
<protein>
    <submittedName>
        <fullName evidence="3">Uncharacterized protein</fullName>
    </submittedName>
</protein>
<keyword evidence="4" id="KW-1185">Reference proteome</keyword>
<dbReference type="Proteomes" id="UP001479436">
    <property type="component" value="Unassembled WGS sequence"/>
</dbReference>
<gene>
    <name evidence="3" type="ORF">K7432_010625</name>
</gene>
<sequence length="753" mass="79191">MRFLLLVPLLAAAVAFPAEDSTNVNLKKRALTCSGATYDVPAFSTCIENCNMKAGLLFYNDFSKDPTSPGFIKSLSYECDSANPDRTSFMTKAGICMVGCTTAEQDGYTNGYKAMCGWYTEHKNDVCTPAVSSTSVIPEPTTSSIPETPSPSAIESVTPSITVTSSSASVTDSSSASEVVPTSPPTSVSVTPTASPIPPSGKCVTYDGPVPAPCIQGCLLVSGRKLWNRYIWKPTSENFIPSLGYECDSSNPNHEEFLRNSASCVQSCTSYPDYQSKQGPICSWYEANKANTICTAPVPTVTPTTTVSETPSPTCQPFRAPDRGQCINNCNDQAGKTFFGDYSQDPQNASFMKSLSLECDSEDSSHTSFMIKAGTCMVGCSTEEQGKYTDGYRAVCNWYTANKQGGFCNPSATSVSSSVVQTPTSIPTNSPSASVSISSTISSTGPTPTCVASAPYTGPLFGSCINNCNEQAGKVLFGDFSKDPTSPNLIKSLSFECDSTNPQRTAFMTKAGICMVGCTTAEQDTYTNGYKAMCNWYQEHKNDTPGNCPGENTTSVSSSLPTTIPTSVVPTISASVTTSPSVTASPAPSSTCTPGGGPSYNGPTFSACIDNCNEQAGKALFSDFSKNPNSPNLIKSLSFECDPTNPQRTTFMTKAGICMVGCTTAEQDVYTNGYKAMCNWYEQNKNGSPNTCTGENTSSVIVIPTTVVPSNTIVPTGSATASPAPSGTCTPGAAPAYTGPTFSTCINSCNDVC</sequence>
<name>A0ABR2WNF6_9FUNG</name>
<dbReference type="EMBL" id="JASJQH010000745">
    <property type="protein sequence ID" value="KAK9763055.1"/>
    <property type="molecule type" value="Genomic_DNA"/>
</dbReference>
<accession>A0ABR2WNF6</accession>
<evidence type="ECO:0000313" key="4">
    <source>
        <dbReference type="Proteomes" id="UP001479436"/>
    </source>
</evidence>
<feature type="signal peptide" evidence="2">
    <location>
        <begin position="1"/>
        <end position="15"/>
    </location>
</feature>
<proteinExistence type="predicted"/>
<evidence type="ECO:0000256" key="2">
    <source>
        <dbReference type="SAM" id="SignalP"/>
    </source>
</evidence>
<feature type="region of interest" description="Disordered" evidence="1">
    <location>
        <begin position="165"/>
        <end position="194"/>
    </location>
</feature>
<comment type="caution">
    <text evidence="3">The sequence shown here is derived from an EMBL/GenBank/DDBJ whole genome shotgun (WGS) entry which is preliminary data.</text>
</comment>
<evidence type="ECO:0000313" key="3">
    <source>
        <dbReference type="EMBL" id="KAK9763055.1"/>
    </source>
</evidence>